<dbReference type="InterPro" id="IPR036188">
    <property type="entry name" value="FAD/NAD-bd_sf"/>
</dbReference>
<dbReference type="SUPFAM" id="SSF51905">
    <property type="entry name" value="FAD/NAD(P)-binding domain"/>
    <property type="match status" value="1"/>
</dbReference>
<dbReference type="PANTHER" id="PTHR47469:SF2">
    <property type="entry name" value="OS06G0597600 PROTEIN"/>
    <property type="match status" value="1"/>
</dbReference>
<protein>
    <recommendedName>
        <fullName evidence="2">FAD-binding domain-containing protein</fullName>
    </recommendedName>
</protein>
<proteinExistence type="predicted"/>
<evidence type="ECO:0000259" key="2">
    <source>
        <dbReference type="Pfam" id="PF01494"/>
    </source>
</evidence>
<dbReference type="Pfam" id="PF13450">
    <property type="entry name" value="NAD_binding_8"/>
    <property type="match status" value="1"/>
</dbReference>
<name>A0A7I8L1F1_SPIIN</name>
<feature type="region of interest" description="Disordered" evidence="1">
    <location>
        <begin position="398"/>
        <end position="422"/>
    </location>
</feature>
<dbReference type="PRINTS" id="PR00420">
    <property type="entry name" value="RNGMNOXGNASE"/>
</dbReference>
<reference evidence="3" key="1">
    <citation type="submission" date="2020-02" db="EMBL/GenBank/DDBJ databases">
        <authorList>
            <person name="Scholz U."/>
            <person name="Mascher M."/>
            <person name="Fiebig A."/>
        </authorList>
    </citation>
    <scope>NUCLEOTIDE SEQUENCE</scope>
</reference>
<organism evidence="3 4">
    <name type="scientific">Spirodela intermedia</name>
    <name type="common">Intermediate duckweed</name>
    <dbReference type="NCBI Taxonomy" id="51605"/>
    <lineage>
        <taxon>Eukaryota</taxon>
        <taxon>Viridiplantae</taxon>
        <taxon>Streptophyta</taxon>
        <taxon>Embryophyta</taxon>
        <taxon>Tracheophyta</taxon>
        <taxon>Spermatophyta</taxon>
        <taxon>Magnoliopsida</taxon>
        <taxon>Liliopsida</taxon>
        <taxon>Araceae</taxon>
        <taxon>Lemnoideae</taxon>
        <taxon>Spirodela</taxon>
    </lineage>
</organism>
<dbReference type="Gene3D" id="3.50.50.60">
    <property type="entry name" value="FAD/NAD(P)-binding domain"/>
    <property type="match status" value="1"/>
</dbReference>
<dbReference type="PROSITE" id="PS51257">
    <property type="entry name" value="PROKAR_LIPOPROTEIN"/>
    <property type="match status" value="1"/>
</dbReference>
<evidence type="ECO:0000313" key="4">
    <source>
        <dbReference type="Proteomes" id="UP000663760"/>
    </source>
</evidence>
<dbReference type="InterPro" id="IPR002938">
    <property type="entry name" value="FAD-bd"/>
</dbReference>
<dbReference type="InterPro" id="IPR053212">
    <property type="entry name" value="DHP_3-monooxygenase"/>
</dbReference>
<gene>
    <name evidence="3" type="ORF">SI8410_09013793</name>
</gene>
<evidence type="ECO:0000256" key="1">
    <source>
        <dbReference type="SAM" id="MobiDB-lite"/>
    </source>
</evidence>
<dbReference type="Pfam" id="PF01494">
    <property type="entry name" value="FAD_binding_3"/>
    <property type="match status" value="1"/>
</dbReference>
<evidence type="ECO:0000313" key="3">
    <source>
        <dbReference type="EMBL" id="CAA7403115.1"/>
    </source>
</evidence>
<accession>A0A7I8L1F1</accession>
<dbReference type="PANTHER" id="PTHR47469">
    <property type="entry name" value="MONOOXYGENASE-LIKE"/>
    <property type="match status" value="1"/>
</dbReference>
<dbReference type="EMBL" id="LR746272">
    <property type="protein sequence ID" value="CAA7403115.1"/>
    <property type="molecule type" value="Genomic_DNA"/>
</dbReference>
<sequence>MALKRVATTHLPTQAGRPKVVVVVGGSIAGLSCAHALLSAGWEVTVVEKTGSPPSGIPNGAGLGLDREAQELLCRWISPELVDDGTLPLSIDMNRAIDSEKKISWTLARDDDFGFRAAHWADLYSLLHGALPPGIVLWGHLFLRCHSSEDASTVRIDARVLSTGEIVEISANLLVAADGCLSSVRRQFMPDFKLRYSGYTAWRGVLDFSGKEDSETITGLRRAYQELGHCLYFDLANKTHCVLYELKNKKINWIWYNNQPEPKLKGNSVTMKISDDIVEKMHNDAEVIWLPELAKIMKETKEPFINVIYDSDPLPRLCWGNVVLVGDAAHPTSPHGLRSTNMSISDAGALGCCLETWGPENLTSALEQYQSIRLPVVSKQVLNARRMGRIKQGLPLPDGRCFIQQPPPQSTAESFGRGIDAA</sequence>
<dbReference type="OrthoDB" id="16820at2759"/>
<keyword evidence="4" id="KW-1185">Reference proteome</keyword>
<feature type="domain" description="FAD-binding" evidence="2">
    <location>
        <begin position="320"/>
        <end position="381"/>
    </location>
</feature>
<dbReference type="AlphaFoldDB" id="A0A7I8L1F1"/>
<dbReference type="Proteomes" id="UP000663760">
    <property type="component" value="Chromosome 9"/>
</dbReference>
<dbReference type="GO" id="GO:0071949">
    <property type="term" value="F:FAD binding"/>
    <property type="evidence" value="ECO:0007669"/>
    <property type="project" value="InterPro"/>
</dbReference>
<dbReference type="SUPFAM" id="SSF54373">
    <property type="entry name" value="FAD-linked reductases, C-terminal domain"/>
    <property type="match status" value="1"/>
</dbReference>